<feature type="compositionally biased region" description="Polar residues" evidence="1">
    <location>
        <begin position="20"/>
        <end position="57"/>
    </location>
</feature>
<protein>
    <recommendedName>
        <fullName evidence="2">YAG7-like dimerisation domain-containing protein</fullName>
    </recommendedName>
</protein>
<feature type="region of interest" description="Disordered" evidence="1">
    <location>
        <begin position="312"/>
        <end position="456"/>
    </location>
</feature>
<evidence type="ECO:0000259" key="2">
    <source>
        <dbReference type="Pfam" id="PF26434"/>
    </source>
</evidence>
<evidence type="ECO:0000313" key="3">
    <source>
        <dbReference type="EMBL" id="KAK6528735.1"/>
    </source>
</evidence>
<feature type="compositionally biased region" description="Polar residues" evidence="1">
    <location>
        <begin position="334"/>
        <end position="352"/>
    </location>
</feature>
<dbReference type="Proteomes" id="UP001365542">
    <property type="component" value="Unassembled WGS sequence"/>
</dbReference>
<proteinExistence type="predicted"/>
<gene>
    <name evidence="3" type="ORF">TWF694_003975</name>
</gene>
<feature type="domain" description="YAG7-like dimerisation" evidence="2">
    <location>
        <begin position="162"/>
        <end position="240"/>
    </location>
</feature>
<dbReference type="AlphaFoldDB" id="A0AAV9WWQ5"/>
<feature type="region of interest" description="Disordered" evidence="1">
    <location>
        <begin position="277"/>
        <end position="297"/>
    </location>
</feature>
<organism evidence="3 4">
    <name type="scientific">Orbilia ellipsospora</name>
    <dbReference type="NCBI Taxonomy" id="2528407"/>
    <lineage>
        <taxon>Eukaryota</taxon>
        <taxon>Fungi</taxon>
        <taxon>Dikarya</taxon>
        <taxon>Ascomycota</taxon>
        <taxon>Pezizomycotina</taxon>
        <taxon>Orbiliomycetes</taxon>
        <taxon>Orbiliales</taxon>
        <taxon>Orbiliaceae</taxon>
        <taxon>Orbilia</taxon>
    </lineage>
</organism>
<sequence>MAPKGQKKDNGASTPKAEESIQTTKETLLDAPSTSTEKVTVTPTNGQDSKPGSSQYTREVEKRLAKWSKKKRGIETIEAKIAGLTPQEQEITKLINNDERKKLAEKVQVEERVKEYNDLLSSLSALAIADEKAQASVKETADAEVAIKVEEAKKAGFEEGVKAQKDVLLTCFRFLRLAGYRRAVPDDNVAENEAIEKVLVMVYSSEESATTAIESLASSKDEAVEGSETITYARIKEIADNLYAGEEEAAEPVEEVASVQTSEALGESTVIVTEADAEHGEAPPPQTLTEAAEKPSTAPAVTLVDDGAANSAAVSHPVEGAESTEDWDNIKAGGQSSNNGGSDETPATSWADQSHEESSKADPTTSQPAEEAFQEVPSRSHGNRGRGGFRGRGDFRGNFRGGPRGGFRGRGDGYRGRGEFRGGDRGGFRGRGGDRPFRPRGDRGGHDQAPAPAPTA</sequence>
<feature type="compositionally biased region" description="Basic and acidic residues" evidence="1">
    <location>
        <begin position="409"/>
        <end position="446"/>
    </location>
</feature>
<accession>A0AAV9WWQ5</accession>
<feature type="compositionally biased region" description="Basic and acidic residues" evidence="1">
    <location>
        <begin position="1"/>
        <end position="10"/>
    </location>
</feature>
<dbReference type="EMBL" id="JAVHJO010000014">
    <property type="protein sequence ID" value="KAK6528735.1"/>
    <property type="molecule type" value="Genomic_DNA"/>
</dbReference>
<reference evidence="3 4" key="1">
    <citation type="submission" date="2019-10" db="EMBL/GenBank/DDBJ databases">
        <authorList>
            <person name="Palmer J.M."/>
        </authorList>
    </citation>
    <scope>NUCLEOTIDE SEQUENCE [LARGE SCALE GENOMIC DNA]</scope>
    <source>
        <strain evidence="3 4">TWF694</strain>
    </source>
</reference>
<comment type="caution">
    <text evidence="3">The sequence shown here is derived from an EMBL/GenBank/DDBJ whole genome shotgun (WGS) entry which is preliminary data.</text>
</comment>
<evidence type="ECO:0000256" key="1">
    <source>
        <dbReference type="SAM" id="MobiDB-lite"/>
    </source>
</evidence>
<dbReference type="Pfam" id="PF26434">
    <property type="entry name" value="YAG7_C"/>
    <property type="match status" value="1"/>
</dbReference>
<keyword evidence="4" id="KW-1185">Reference proteome</keyword>
<dbReference type="InterPro" id="IPR058602">
    <property type="entry name" value="YAG7_dimerisation_dom"/>
</dbReference>
<name>A0AAV9WWQ5_9PEZI</name>
<feature type="compositionally biased region" description="Gly residues" evidence="1">
    <location>
        <begin position="399"/>
        <end position="408"/>
    </location>
</feature>
<evidence type="ECO:0000313" key="4">
    <source>
        <dbReference type="Proteomes" id="UP001365542"/>
    </source>
</evidence>
<feature type="region of interest" description="Disordered" evidence="1">
    <location>
        <begin position="1"/>
        <end position="62"/>
    </location>
</feature>